<dbReference type="RefSeq" id="WP_161553260.1">
    <property type="nucleotide sequence ID" value="NZ_AP022325.1"/>
</dbReference>
<name>A0A809RV07_9BACT</name>
<organism evidence="1 2">
    <name type="scientific">Mycoplasmopsis felis</name>
    <dbReference type="NCBI Taxonomy" id="33923"/>
    <lineage>
        <taxon>Bacteria</taxon>
        <taxon>Bacillati</taxon>
        <taxon>Mycoplasmatota</taxon>
        <taxon>Mycoplasmoidales</taxon>
        <taxon>Metamycoplasmataceae</taxon>
        <taxon>Mycoplasmopsis</taxon>
    </lineage>
</organism>
<dbReference type="REBASE" id="368475">
    <property type="entry name" value="MfeM2ORF5300P"/>
</dbReference>
<evidence type="ECO:0000313" key="2">
    <source>
        <dbReference type="Proteomes" id="UP000464317"/>
    </source>
</evidence>
<keyword evidence="2" id="KW-1185">Reference proteome</keyword>
<protein>
    <submittedName>
        <fullName evidence="1">Uncharacterized protein</fullName>
    </submittedName>
</protein>
<sequence>MKENDWYQAKGVEWPGWFLEFKFKQFVNSQNIDNLIFVKDYKDKFDLYFDLFFNDENFYGDLKCSDLSKKQNQLMTWKIHYKHLRNTKNYDT</sequence>
<dbReference type="EMBL" id="AP022325">
    <property type="protein sequence ID" value="BBU47841.1"/>
    <property type="molecule type" value="Genomic_DNA"/>
</dbReference>
<proteinExistence type="predicted"/>
<accession>A0A809RV07</accession>
<reference evidence="1 2" key="1">
    <citation type="submission" date="2020-01" db="EMBL/GenBank/DDBJ databases">
        <title>Complete genome sequence of Mycoplasma felis strain Myco-2.</title>
        <authorList>
            <person name="Kinoshita Y."/>
            <person name="Niwa H."/>
            <person name="Uchida-Fujii E."/>
            <person name="Nukada T."/>
        </authorList>
    </citation>
    <scope>NUCLEOTIDE SEQUENCE [LARGE SCALE GENOMIC DNA]</scope>
    <source>
        <strain evidence="1 2">Myco-2</strain>
    </source>
</reference>
<dbReference type="AlphaFoldDB" id="A0A809RV07"/>
<evidence type="ECO:0000313" key="1">
    <source>
        <dbReference type="EMBL" id="BBU47841.1"/>
    </source>
</evidence>
<dbReference type="KEGG" id="mfel:JPM2_5340"/>
<dbReference type="Proteomes" id="UP000464317">
    <property type="component" value="Chromosome"/>
</dbReference>
<gene>
    <name evidence="1" type="ORF">JPM2_5340</name>
</gene>